<feature type="region of interest" description="Disordered" evidence="2">
    <location>
        <begin position="104"/>
        <end position="124"/>
    </location>
</feature>
<dbReference type="AlphaFoldDB" id="M2N2H8"/>
<reference evidence="3 4" key="1">
    <citation type="journal article" date="2012" name="PLoS Pathog.">
        <title>Diverse lifestyles and strategies of plant pathogenesis encoded in the genomes of eighteen Dothideomycetes fungi.</title>
        <authorList>
            <person name="Ohm R.A."/>
            <person name="Feau N."/>
            <person name="Henrissat B."/>
            <person name="Schoch C.L."/>
            <person name="Horwitz B.A."/>
            <person name="Barry K.W."/>
            <person name="Condon B.J."/>
            <person name="Copeland A.C."/>
            <person name="Dhillon B."/>
            <person name="Glaser F."/>
            <person name="Hesse C.N."/>
            <person name="Kosti I."/>
            <person name="LaButti K."/>
            <person name="Lindquist E.A."/>
            <person name="Lucas S."/>
            <person name="Salamov A.A."/>
            <person name="Bradshaw R.E."/>
            <person name="Ciuffetti L."/>
            <person name="Hamelin R.C."/>
            <person name="Kema G.H.J."/>
            <person name="Lawrence C."/>
            <person name="Scott J.A."/>
            <person name="Spatafora J.W."/>
            <person name="Turgeon B.G."/>
            <person name="de Wit P.J.G.M."/>
            <person name="Zhong S."/>
            <person name="Goodwin S.B."/>
            <person name="Grigoriev I.V."/>
        </authorList>
    </citation>
    <scope>NUCLEOTIDE SEQUENCE [LARGE SCALE GENOMIC DNA]</scope>
    <source>
        <strain evidence="3 4">UAMH 10762</strain>
    </source>
</reference>
<feature type="region of interest" description="Disordered" evidence="2">
    <location>
        <begin position="215"/>
        <end position="250"/>
    </location>
</feature>
<evidence type="ECO:0000256" key="2">
    <source>
        <dbReference type="SAM" id="MobiDB-lite"/>
    </source>
</evidence>
<keyword evidence="1" id="KW-0175">Coiled coil</keyword>
<dbReference type="GeneID" id="19109982"/>
<organism evidence="3 4">
    <name type="scientific">Baudoinia panamericana (strain UAMH 10762)</name>
    <name type="common">Angels' share fungus</name>
    <name type="synonym">Baudoinia compniacensis (strain UAMH 10762)</name>
    <dbReference type="NCBI Taxonomy" id="717646"/>
    <lineage>
        <taxon>Eukaryota</taxon>
        <taxon>Fungi</taxon>
        <taxon>Dikarya</taxon>
        <taxon>Ascomycota</taxon>
        <taxon>Pezizomycotina</taxon>
        <taxon>Dothideomycetes</taxon>
        <taxon>Dothideomycetidae</taxon>
        <taxon>Mycosphaerellales</taxon>
        <taxon>Teratosphaeriaceae</taxon>
        <taxon>Baudoinia</taxon>
    </lineage>
</organism>
<evidence type="ECO:0000256" key="1">
    <source>
        <dbReference type="SAM" id="Coils"/>
    </source>
</evidence>
<evidence type="ECO:0000313" key="4">
    <source>
        <dbReference type="Proteomes" id="UP000011761"/>
    </source>
</evidence>
<feature type="region of interest" description="Disordered" evidence="2">
    <location>
        <begin position="380"/>
        <end position="442"/>
    </location>
</feature>
<proteinExistence type="predicted"/>
<gene>
    <name evidence="3" type="ORF">BAUCODRAFT_230593</name>
</gene>
<name>M2N2H8_BAUPA</name>
<protein>
    <submittedName>
        <fullName evidence="3">Uncharacterized protein</fullName>
    </submittedName>
</protein>
<dbReference type="HOGENOM" id="CLU_453390_0_0_1"/>
<evidence type="ECO:0000313" key="3">
    <source>
        <dbReference type="EMBL" id="EMC93184.1"/>
    </source>
</evidence>
<dbReference type="Proteomes" id="UP000011761">
    <property type="component" value="Unassembled WGS sequence"/>
</dbReference>
<dbReference type="RefSeq" id="XP_007679459.1">
    <property type="nucleotide sequence ID" value="XM_007681269.1"/>
</dbReference>
<feature type="compositionally biased region" description="Basic and acidic residues" evidence="2">
    <location>
        <begin position="107"/>
        <end position="117"/>
    </location>
</feature>
<accession>M2N2H8</accession>
<sequence>MLTTREPQLVRLFGHGTLPSGRQKASHHSPSKLPVDKSRSSRSQQFVPVLLRGFSSHSVHKSPLTKKSLHTVSCLFCFGQVSTTTTTAGILNHYRAPEASIKTASMADRDPSPRDGTTEMNSSVHRCDSADHQLLRDRHAIPASILFRQTGRPEHVPRFRYHHQPLMSVDQGILGIDAHEEFQAYCAQNSDDSPSDASSVQEGYIENVSEPIMLKHPRDMSPSSQTLHRRRFRAKREAKKQGKKQVRRQRLAEKRKGIVFDRDDGVLVFEEDMVAAFVMAKDSVSLAEDATEEIRRQGSWSQPIAEFVGSFPRKLSSFWVRKKSRETLPVCDESNRTARTRANAIQEDAELQFPVYDFSASSNSAREEQAFEDADTIAPDAVEPDGASLRRCGRNGERGRASFTYTKSEYSEPSSPHSLMSEPPPPYSPREEGNGYHPGLSAQREASDAERLAVCILRVSHLVRDGEFDDGVRQAYFDEFPGNRTRTTEYEQAVASEILRLEVDAEQHRRDAEFRLAEAEREAKRLARERKLSWFLPRSTAARVGQMQTFRLLRSASVPVLPKKAHVRDEFDDDGDDNDAVTEAVRLVALHSERARSFVGFT</sequence>
<feature type="coiled-coil region" evidence="1">
    <location>
        <begin position="502"/>
        <end position="529"/>
    </location>
</feature>
<keyword evidence="4" id="KW-1185">Reference proteome</keyword>
<dbReference type="EMBL" id="KB445560">
    <property type="protein sequence ID" value="EMC93184.1"/>
    <property type="molecule type" value="Genomic_DNA"/>
</dbReference>
<feature type="compositionally biased region" description="Polar residues" evidence="2">
    <location>
        <begin position="403"/>
        <end position="417"/>
    </location>
</feature>
<dbReference type="KEGG" id="bcom:BAUCODRAFT_230593"/>
<feature type="compositionally biased region" description="Basic residues" evidence="2">
    <location>
        <begin position="227"/>
        <end position="249"/>
    </location>
</feature>
<feature type="region of interest" description="Disordered" evidence="2">
    <location>
        <begin position="14"/>
        <end position="42"/>
    </location>
</feature>